<feature type="transmembrane region" description="Helical" evidence="9">
    <location>
        <begin position="329"/>
        <end position="350"/>
    </location>
</feature>
<keyword evidence="9" id="KW-1133">Transmembrane helix</keyword>
<dbReference type="Pfam" id="PF08205">
    <property type="entry name" value="C2-set_2"/>
    <property type="match status" value="1"/>
</dbReference>
<reference evidence="12 13" key="1">
    <citation type="submission" date="2021-04" db="EMBL/GenBank/DDBJ databases">
        <authorList>
            <person name="Bliznina A."/>
        </authorList>
    </citation>
    <scope>NUCLEOTIDE SEQUENCE [LARGE SCALE GENOMIC DNA]</scope>
</reference>
<sequence length="375" mass="41535">MSNYDFSVLILLINCALGATEAEVFLDSGGQLSISCDFDGVYLDLRRVDERGRESTLLTMTPEPFYVESGWNIDDRVADRLRLRKDNTAASDKGTYICTNRQRRTQTTYVTIYVAPEVEFKHYGEIETRKGSKIKIATCTAKNSHPAAEIQWRDRDGNIFDGVMESSSTAENGLSSVINTLELIAEKSLSGASFECLVRHRSRTVSGPHSGQFSPEIKVTWEPSSPKISEILPSMEDASASADKKTFECVSSGSPEVSYTWRLFNPNKTDIDTSHWKITGNRISTEEVKLTDSGLNIECVAENSLGRVSSVTLLDISTNWLTLISTSRITMVVLLVVSLTVLLCLSILLFRCAKSHRTVVYKTGTQSGPGREDQV</sequence>
<keyword evidence="3 10" id="KW-0732">Signal</keyword>
<keyword evidence="5" id="KW-0130">Cell adhesion</keyword>
<dbReference type="Gene3D" id="2.60.40.10">
    <property type="entry name" value="Immunoglobulins"/>
    <property type="match status" value="2"/>
</dbReference>
<evidence type="ECO:0000256" key="2">
    <source>
        <dbReference type="ARBA" id="ARBA00007810"/>
    </source>
</evidence>
<keyword evidence="9" id="KW-0812">Transmembrane</keyword>
<dbReference type="InterPro" id="IPR051427">
    <property type="entry name" value="Nectin/Nectin-like"/>
</dbReference>
<dbReference type="PROSITE" id="PS50835">
    <property type="entry name" value="IG_LIKE"/>
    <property type="match status" value="2"/>
</dbReference>
<keyword evidence="13" id="KW-1185">Reference proteome</keyword>
<evidence type="ECO:0000313" key="13">
    <source>
        <dbReference type="Proteomes" id="UP001158576"/>
    </source>
</evidence>
<evidence type="ECO:0000256" key="6">
    <source>
        <dbReference type="ARBA" id="ARBA00023136"/>
    </source>
</evidence>
<dbReference type="PROSITE" id="PS00290">
    <property type="entry name" value="IG_MHC"/>
    <property type="match status" value="1"/>
</dbReference>
<dbReference type="InterPro" id="IPR003006">
    <property type="entry name" value="Ig/MHC_CS"/>
</dbReference>
<feature type="domain" description="Ig-like" evidence="11">
    <location>
        <begin position="226"/>
        <end position="317"/>
    </location>
</feature>
<feature type="signal peptide" evidence="10">
    <location>
        <begin position="1"/>
        <end position="22"/>
    </location>
</feature>
<keyword evidence="4" id="KW-0677">Repeat</keyword>
<keyword evidence="7" id="KW-1015">Disulfide bond</keyword>
<evidence type="ECO:0000256" key="4">
    <source>
        <dbReference type="ARBA" id="ARBA00022737"/>
    </source>
</evidence>
<accession>A0ABN7SWQ6</accession>
<dbReference type="PANTHER" id="PTHR23277">
    <property type="entry name" value="NECTIN-RELATED"/>
    <property type="match status" value="1"/>
</dbReference>
<protein>
    <submittedName>
        <fullName evidence="12">Oidioi.mRNA.OKI2018_I69.chr2.g4320.t1.cds</fullName>
    </submittedName>
</protein>
<dbReference type="EMBL" id="OU015567">
    <property type="protein sequence ID" value="CAG5109837.1"/>
    <property type="molecule type" value="Genomic_DNA"/>
</dbReference>
<evidence type="ECO:0000256" key="9">
    <source>
        <dbReference type="SAM" id="Phobius"/>
    </source>
</evidence>
<dbReference type="PANTHER" id="PTHR23277:SF108">
    <property type="entry name" value="FASCICLIN-3"/>
    <property type="match status" value="1"/>
</dbReference>
<proteinExistence type="inferred from homology"/>
<keyword evidence="6 9" id="KW-0472">Membrane</keyword>
<evidence type="ECO:0000256" key="3">
    <source>
        <dbReference type="ARBA" id="ARBA00022729"/>
    </source>
</evidence>
<comment type="similarity">
    <text evidence="2">Belongs to the nectin family.</text>
</comment>
<evidence type="ECO:0000256" key="1">
    <source>
        <dbReference type="ARBA" id="ARBA00004370"/>
    </source>
</evidence>
<dbReference type="Proteomes" id="UP001158576">
    <property type="component" value="Chromosome 2"/>
</dbReference>
<dbReference type="InterPro" id="IPR013162">
    <property type="entry name" value="CD80_C2-set"/>
</dbReference>
<feature type="chain" id="PRO_5045392688" evidence="10">
    <location>
        <begin position="23"/>
        <end position="375"/>
    </location>
</feature>
<organism evidence="12 13">
    <name type="scientific">Oikopleura dioica</name>
    <name type="common">Tunicate</name>
    <dbReference type="NCBI Taxonomy" id="34765"/>
    <lineage>
        <taxon>Eukaryota</taxon>
        <taxon>Metazoa</taxon>
        <taxon>Chordata</taxon>
        <taxon>Tunicata</taxon>
        <taxon>Appendicularia</taxon>
        <taxon>Copelata</taxon>
        <taxon>Oikopleuridae</taxon>
        <taxon>Oikopleura</taxon>
    </lineage>
</organism>
<dbReference type="InterPro" id="IPR036179">
    <property type="entry name" value="Ig-like_dom_sf"/>
</dbReference>
<evidence type="ECO:0000313" key="12">
    <source>
        <dbReference type="EMBL" id="CAG5109837.1"/>
    </source>
</evidence>
<keyword evidence="8" id="KW-0325">Glycoprotein</keyword>
<evidence type="ECO:0000259" key="11">
    <source>
        <dbReference type="PROSITE" id="PS50835"/>
    </source>
</evidence>
<evidence type="ECO:0000256" key="5">
    <source>
        <dbReference type="ARBA" id="ARBA00022889"/>
    </source>
</evidence>
<name>A0ABN7SWQ6_OIKDI</name>
<dbReference type="SUPFAM" id="SSF48726">
    <property type="entry name" value="Immunoglobulin"/>
    <property type="match status" value="2"/>
</dbReference>
<evidence type="ECO:0000256" key="8">
    <source>
        <dbReference type="ARBA" id="ARBA00023180"/>
    </source>
</evidence>
<dbReference type="InterPro" id="IPR013783">
    <property type="entry name" value="Ig-like_fold"/>
</dbReference>
<dbReference type="InterPro" id="IPR007110">
    <property type="entry name" value="Ig-like_dom"/>
</dbReference>
<comment type="subcellular location">
    <subcellularLocation>
        <location evidence="1">Membrane</location>
    </subcellularLocation>
</comment>
<gene>
    <name evidence="12" type="ORF">OKIOD_LOCUS13085</name>
</gene>
<feature type="domain" description="Ig-like" evidence="11">
    <location>
        <begin position="116"/>
        <end position="206"/>
    </location>
</feature>
<evidence type="ECO:0000256" key="7">
    <source>
        <dbReference type="ARBA" id="ARBA00023157"/>
    </source>
</evidence>
<dbReference type="CDD" id="cd00096">
    <property type="entry name" value="Ig"/>
    <property type="match status" value="1"/>
</dbReference>
<evidence type="ECO:0000256" key="10">
    <source>
        <dbReference type="SAM" id="SignalP"/>
    </source>
</evidence>